<dbReference type="EMBL" id="QQBC01000007">
    <property type="protein sequence ID" value="RDI64931.1"/>
    <property type="molecule type" value="Genomic_DNA"/>
</dbReference>
<sequence length="249" mass="26853">MVLGNLRSGHLWVALSKEEGGTAVFLGIFRGRRARHPGGDRGGAKTYTECQSCPNCGTPIGHQGLDWLTGLLDRRTWHHHADRALAEATTQREPITLLIADLDRFKLINDEHGHLAGDNALRQVAGILRSVTRRTDLVARYGGDEFLVLMPGTATDDALAVARSLNVQLNAARLRTVSARDGETTLTGLSVSVGLATRDADPRLEGLLLAADAALLAAKRNGRAQSCIGGDGQRWTYDQVVHPFALHTT</sequence>
<accession>A0A370I460</accession>
<dbReference type="InterPro" id="IPR029787">
    <property type="entry name" value="Nucleotide_cyclase"/>
</dbReference>
<protein>
    <submittedName>
        <fullName evidence="2">Diguanylate cyclase (GGDEF)-like protein</fullName>
    </submittedName>
</protein>
<dbReference type="PANTHER" id="PTHR45138:SF9">
    <property type="entry name" value="DIGUANYLATE CYCLASE DGCM-RELATED"/>
    <property type="match status" value="1"/>
</dbReference>
<feature type="domain" description="GGDEF" evidence="1">
    <location>
        <begin position="93"/>
        <end position="231"/>
    </location>
</feature>
<dbReference type="PANTHER" id="PTHR45138">
    <property type="entry name" value="REGULATORY COMPONENTS OF SENSORY TRANSDUCTION SYSTEM"/>
    <property type="match status" value="1"/>
</dbReference>
<name>A0A370I460_9NOCA</name>
<gene>
    <name evidence="2" type="ORF">DFR76_107309</name>
</gene>
<dbReference type="GO" id="GO:0052621">
    <property type="term" value="F:diguanylate cyclase activity"/>
    <property type="evidence" value="ECO:0007669"/>
    <property type="project" value="TreeGrafter"/>
</dbReference>
<dbReference type="InterPro" id="IPR000160">
    <property type="entry name" value="GGDEF_dom"/>
</dbReference>
<dbReference type="GO" id="GO:1902201">
    <property type="term" value="P:negative regulation of bacterial-type flagellum-dependent cell motility"/>
    <property type="evidence" value="ECO:0007669"/>
    <property type="project" value="TreeGrafter"/>
</dbReference>
<evidence type="ECO:0000259" key="1">
    <source>
        <dbReference type="PROSITE" id="PS50887"/>
    </source>
</evidence>
<dbReference type="Gene3D" id="3.30.70.270">
    <property type="match status" value="1"/>
</dbReference>
<dbReference type="InterPro" id="IPR050469">
    <property type="entry name" value="Diguanylate_Cyclase"/>
</dbReference>
<dbReference type="SMART" id="SM00267">
    <property type="entry name" value="GGDEF"/>
    <property type="match status" value="1"/>
</dbReference>
<evidence type="ECO:0000313" key="2">
    <source>
        <dbReference type="EMBL" id="RDI64931.1"/>
    </source>
</evidence>
<dbReference type="CDD" id="cd01949">
    <property type="entry name" value="GGDEF"/>
    <property type="match status" value="1"/>
</dbReference>
<dbReference type="STRING" id="1210086.GCA_001613105_02269"/>
<evidence type="ECO:0000313" key="3">
    <source>
        <dbReference type="Proteomes" id="UP000254869"/>
    </source>
</evidence>
<comment type="caution">
    <text evidence="2">The sequence shown here is derived from an EMBL/GenBank/DDBJ whole genome shotgun (WGS) entry which is preliminary data.</text>
</comment>
<dbReference type="InterPro" id="IPR043128">
    <property type="entry name" value="Rev_trsase/Diguanyl_cyclase"/>
</dbReference>
<dbReference type="GO" id="GO:0005886">
    <property type="term" value="C:plasma membrane"/>
    <property type="evidence" value="ECO:0007669"/>
    <property type="project" value="TreeGrafter"/>
</dbReference>
<organism evidence="2 3">
    <name type="scientific">Nocardia pseudobrasiliensis</name>
    <dbReference type="NCBI Taxonomy" id="45979"/>
    <lineage>
        <taxon>Bacteria</taxon>
        <taxon>Bacillati</taxon>
        <taxon>Actinomycetota</taxon>
        <taxon>Actinomycetes</taxon>
        <taxon>Mycobacteriales</taxon>
        <taxon>Nocardiaceae</taxon>
        <taxon>Nocardia</taxon>
    </lineage>
</organism>
<dbReference type="Proteomes" id="UP000254869">
    <property type="component" value="Unassembled WGS sequence"/>
</dbReference>
<reference evidence="2 3" key="1">
    <citation type="submission" date="2018-07" db="EMBL/GenBank/DDBJ databases">
        <title>Genomic Encyclopedia of Type Strains, Phase IV (KMG-IV): sequencing the most valuable type-strain genomes for metagenomic binning, comparative biology and taxonomic classification.</title>
        <authorList>
            <person name="Goeker M."/>
        </authorList>
    </citation>
    <scope>NUCLEOTIDE SEQUENCE [LARGE SCALE GENOMIC DNA]</scope>
    <source>
        <strain evidence="2 3">DSM 44290</strain>
    </source>
</reference>
<proteinExistence type="predicted"/>
<dbReference type="NCBIfam" id="TIGR00254">
    <property type="entry name" value="GGDEF"/>
    <property type="match status" value="1"/>
</dbReference>
<dbReference type="SUPFAM" id="SSF55073">
    <property type="entry name" value="Nucleotide cyclase"/>
    <property type="match status" value="1"/>
</dbReference>
<dbReference type="GO" id="GO:0043709">
    <property type="term" value="P:cell adhesion involved in single-species biofilm formation"/>
    <property type="evidence" value="ECO:0007669"/>
    <property type="project" value="TreeGrafter"/>
</dbReference>
<dbReference type="Pfam" id="PF00990">
    <property type="entry name" value="GGDEF"/>
    <property type="match status" value="1"/>
</dbReference>
<keyword evidence="3" id="KW-1185">Reference proteome</keyword>
<dbReference type="PROSITE" id="PS50887">
    <property type="entry name" value="GGDEF"/>
    <property type="match status" value="1"/>
</dbReference>
<dbReference type="FunFam" id="3.30.70.270:FF:000001">
    <property type="entry name" value="Diguanylate cyclase domain protein"/>
    <property type="match status" value="1"/>
</dbReference>
<dbReference type="AlphaFoldDB" id="A0A370I460"/>